<protein>
    <submittedName>
        <fullName evidence="1">Uncharacterized protein</fullName>
    </submittedName>
</protein>
<evidence type="ECO:0000313" key="2">
    <source>
        <dbReference type="Proteomes" id="UP000076727"/>
    </source>
</evidence>
<gene>
    <name evidence="1" type="ORF">DAEQUDRAFT_815262</name>
</gene>
<organism evidence="1 2">
    <name type="scientific">Daedalea quercina L-15889</name>
    <dbReference type="NCBI Taxonomy" id="1314783"/>
    <lineage>
        <taxon>Eukaryota</taxon>
        <taxon>Fungi</taxon>
        <taxon>Dikarya</taxon>
        <taxon>Basidiomycota</taxon>
        <taxon>Agaricomycotina</taxon>
        <taxon>Agaricomycetes</taxon>
        <taxon>Polyporales</taxon>
        <taxon>Fomitopsis</taxon>
    </lineage>
</organism>
<dbReference type="AlphaFoldDB" id="A0A165L7K2"/>
<reference evidence="1 2" key="1">
    <citation type="journal article" date="2016" name="Mol. Biol. Evol.">
        <title>Comparative Genomics of Early-Diverging Mushroom-Forming Fungi Provides Insights into the Origins of Lignocellulose Decay Capabilities.</title>
        <authorList>
            <person name="Nagy L.G."/>
            <person name="Riley R."/>
            <person name="Tritt A."/>
            <person name="Adam C."/>
            <person name="Daum C."/>
            <person name="Floudas D."/>
            <person name="Sun H."/>
            <person name="Yadav J.S."/>
            <person name="Pangilinan J."/>
            <person name="Larsson K.H."/>
            <person name="Matsuura K."/>
            <person name="Barry K."/>
            <person name="Labutti K."/>
            <person name="Kuo R."/>
            <person name="Ohm R.A."/>
            <person name="Bhattacharya S.S."/>
            <person name="Shirouzu T."/>
            <person name="Yoshinaga Y."/>
            <person name="Martin F.M."/>
            <person name="Grigoriev I.V."/>
            <person name="Hibbett D.S."/>
        </authorList>
    </citation>
    <scope>NUCLEOTIDE SEQUENCE [LARGE SCALE GENOMIC DNA]</scope>
    <source>
        <strain evidence="1 2">L-15889</strain>
    </source>
</reference>
<dbReference type="EMBL" id="KV429144">
    <property type="protein sequence ID" value="KZT64046.1"/>
    <property type="molecule type" value="Genomic_DNA"/>
</dbReference>
<dbReference type="Proteomes" id="UP000076727">
    <property type="component" value="Unassembled WGS sequence"/>
</dbReference>
<keyword evidence="2" id="KW-1185">Reference proteome</keyword>
<dbReference type="STRING" id="1314783.A0A165L7K2"/>
<evidence type="ECO:0000313" key="1">
    <source>
        <dbReference type="EMBL" id="KZT64046.1"/>
    </source>
</evidence>
<sequence>MESSTFSSFFEEFFHLPWGAYDVGSEPIIQGHSNTPTESTFPTSTTNFIGDIPYCQQSGGLTNEPESFTTLDYNSQFDHNTMEAAIAGHQPDLPALNQYTGVLPHGDDFMLQDNMMTSLTTTDSSTLQHSVDMNMDAALPSRNAKTEVFRKRKTWPGTTATMEEEPLPISCCVANCEQRIHEVSVRGIRKHLEESHPDELNVVTSDGKVLCPWIIEHGAEGQAKPCFKPIAKPGLARHIATVHEKITQTVCGFCGNKLSRGDAKLRHLVRDCKSIPEPVHKRLWSQHKERIARRANTA</sequence>
<name>A0A165L7K2_9APHY</name>
<accession>A0A165L7K2</accession>
<proteinExistence type="predicted"/>